<dbReference type="Gene3D" id="3.40.50.720">
    <property type="entry name" value="NAD(P)-binding Rossmann-like Domain"/>
    <property type="match status" value="1"/>
</dbReference>
<dbReference type="PANTHER" id="PTHR43647">
    <property type="entry name" value="DEHYDROGENASE"/>
    <property type="match status" value="1"/>
</dbReference>
<keyword evidence="1" id="KW-0444">Lipid biosynthesis</keyword>
<dbReference type="Pfam" id="PF00106">
    <property type="entry name" value="adh_short"/>
    <property type="match status" value="1"/>
</dbReference>
<dbReference type="GO" id="GO:0005789">
    <property type="term" value="C:endoplasmic reticulum membrane"/>
    <property type="evidence" value="ECO:0007669"/>
    <property type="project" value="TreeGrafter"/>
</dbReference>
<comment type="caution">
    <text evidence="9">The sequence shown here is derived from an EMBL/GenBank/DDBJ whole genome shotgun (WGS) entry which is preliminary data.</text>
</comment>
<dbReference type="PANTHER" id="PTHR43647:SF1">
    <property type="entry name" value="3-KETO-STEROID REDUCTASE ERG27"/>
    <property type="match status" value="1"/>
</dbReference>
<evidence type="ECO:0000313" key="10">
    <source>
        <dbReference type="Proteomes" id="UP000603453"/>
    </source>
</evidence>
<dbReference type="GO" id="GO:0005741">
    <property type="term" value="C:mitochondrial outer membrane"/>
    <property type="evidence" value="ECO:0007669"/>
    <property type="project" value="TreeGrafter"/>
</dbReference>
<dbReference type="InterPro" id="IPR051593">
    <property type="entry name" value="Ergosterol_Biosynth_ERG27"/>
</dbReference>
<name>A0A8H7QSR1_9FUNG</name>
<dbReference type="AlphaFoldDB" id="A0A8H7QSR1"/>
<evidence type="ECO:0000313" key="9">
    <source>
        <dbReference type="EMBL" id="KAG2198062.1"/>
    </source>
</evidence>
<evidence type="ECO:0000256" key="3">
    <source>
        <dbReference type="ARBA" id="ARBA00022955"/>
    </source>
</evidence>
<keyword evidence="10" id="KW-1185">Reference proteome</keyword>
<comment type="similarity">
    <text evidence="7">Belongs to the short-chain dehydrogenases/reductases (SDR) family. ERG27 subfamily.</text>
</comment>
<gene>
    <name evidence="9" type="ORF">INT47_011897</name>
</gene>
<dbReference type="SUPFAM" id="SSF51735">
    <property type="entry name" value="NAD(P)-binding Rossmann-fold domains"/>
    <property type="match status" value="1"/>
</dbReference>
<evidence type="ECO:0000256" key="8">
    <source>
        <dbReference type="ARBA" id="ARBA00023621"/>
    </source>
</evidence>
<organism evidence="9 10">
    <name type="scientific">Mucor saturninus</name>
    <dbReference type="NCBI Taxonomy" id="64648"/>
    <lineage>
        <taxon>Eukaryota</taxon>
        <taxon>Fungi</taxon>
        <taxon>Fungi incertae sedis</taxon>
        <taxon>Mucoromycota</taxon>
        <taxon>Mucoromycotina</taxon>
        <taxon>Mucoromycetes</taxon>
        <taxon>Mucorales</taxon>
        <taxon>Mucorineae</taxon>
        <taxon>Mucoraceae</taxon>
        <taxon>Mucor</taxon>
    </lineage>
</organism>
<evidence type="ECO:0000256" key="6">
    <source>
        <dbReference type="ARBA" id="ARBA00023589"/>
    </source>
</evidence>
<dbReference type="EMBL" id="JAEPRD010000117">
    <property type="protein sequence ID" value="KAG2198062.1"/>
    <property type="molecule type" value="Genomic_DNA"/>
</dbReference>
<evidence type="ECO:0000256" key="1">
    <source>
        <dbReference type="ARBA" id="ARBA00022516"/>
    </source>
</evidence>
<dbReference type="GO" id="GO:0006694">
    <property type="term" value="P:steroid biosynthetic process"/>
    <property type="evidence" value="ECO:0007669"/>
    <property type="project" value="UniProtKB-KW"/>
</dbReference>
<protein>
    <recommendedName>
        <fullName evidence="8">3beta-hydroxysteroid 3-dehydrogenase</fullName>
        <ecNumber evidence="8">1.1.1.270</ecNumber>
    </recommendedName>
</protein>
<evidence type="ECO:0000256" key="7">
    <source>
        <dbReference type="ARBA" id="ARBA00023593"/>
    </source>
</evidence>
<dbReference type="InterPro" id="IPR036291">
    <property type="entry name" value="NAD(P)-bd_dom_sf"/>
</dbReference>
<dbReference type="PRINTS" id="PR00081">
    <property type="entry name" value="GDHRDH"/>
</dbReference>
<dbReference type="Proteomes" id="UP000603453">
    <property type="component" value="Unassembled WGS sequence"/>
</dbReference>
<dbReference type="GO" id="GO:0000253">
    <property type="term" value="F:3-beta-hydroxysteroid 3-dehydrogenase (NADP+) activity"/>
    <property type="evidence" value="ECO:0007669"/>
    <property type="project" value="UniProtKB-EC"/>
</dbReference>
<evidence type="ECO:0000256" key="5">
    <source>
        <dbReference type="ARBA" id="ARBA00023098"/>
    </source>
</evidence>
<keyword evidence="4" id="KW-0560">Oxidoreductase</keyword>
<keyword evidence="2" id="KW-0521">NADP</keyword>
<evidence type="ECO:0000256" key="4">
    <source>
        <dbReference type="ARBA" id="ARBA00023002"/>
    </source>
</evidence>
<proteinExistence type="inferred from homology"/>
<keyword evidence="3" id="KW-0752">Steroid biosynthesis</keyword>
<accession>A0A8H7QSR1</accession>
<dbReference type="OrthoDB" id="9989144at2759"/>
<dbReference type="GO" id="GO:0005811">
    <property type="term" value="C:lipid droplet"/>
    <property type="evidence" value="ECO:0007669"/>
    <property type="project" value="TreeGrafter"/>
</dbReference>
<dbReference type="InterPro" id="IPR002347">
    <property type="entry name" value="SDR_fam"/>
</dbReference>
<comment type="pathway">
    <text evidence="6">Steroid biosynthesis; zymosterol biosynthesis; zymosterol from lanosterol: step 5/6.</text>
</comment>
<keyword evidence="5" id="KW-0443">Lipid metabolism</keyword>
<evidence type="ECO:0000256" key="2">
    <source>
        <dbReference type="ARBA" id="ARBA00022857"/>
    </source>
</evidence>
<reference evidence="9" key="1">
    <citation type="submission" date="2020-12" db="EMBL/GenBank/DDBJ databases">
        <title>Metabolic potential, ecology and presence of endohyphal bacteria is reflected in genomic diversity of Mucoromycotina.</title>
        <authorList>
            <person name="Muszewska A."/>
            <person name="Okrasinska A."/>
            <person name="Steczkiewicz K."/>
            <person name="Drgas O."/>
            <person name="Orlowska M."/>
            <person name="Perlinska-Lenart U."/>
            <person name="Aleksandrzak-Piekarczyk T."/>
            <person name="Szatraj K."/>
            <person name="Zielenkiewicz U."/>
            <person name="Pilsyk S."/>
            <person name="Malc E."/>
            <person name="Mieczkowski P."/>
            <person name="Kruszewska J.S."/>
            <person name="Biernat P."/>
            <person name="Pawlowska J."/>
        </authorList>
    </citation>
    <scope>NUCLEOTIDE SEQUENCE</scope>
    <source>
        <strain evidence="9">WA0000017839</strain>
    </source>
</reference>
<sequence length="343" mass="38047">MGFENKKVAIVTGANGGVGYGICQHLLESECDNLILVMACRNPTRANNARERLLLEFPLAHIDIELVDVGSVQSVLTFSEAIINKYTQVNYLFCNAGILSTLGVNWKQVFYLLFTDPVGLLERADATIQPVGEINEDGMGKVFACNVFGHYVMMRELEKLLSNSGDGRIIWTSSITAACTSFDIDDWQGIKSIEPYESSKWACDIISIALSERFAKESTHISSFTTSPGVVASEIGELPRWVTNARIVAHYMFRIMGVASQTITAYNGALADVYAALEPLKKMNFLYRYGSLSNRWGKTYVCATPVENYDRSTAQKLVDNCELSYQAYKKNTAIRTAAPMDLK</sequence>
<dbReference type="EC" id="1.1.1.270" evidence="8"/>